<feature type="compositionally biased region" description="Basic and acidic residues" evidence="1">
    <location>
        <begin position="24"/>
        <end position="55"/>
    </location>
</feature>
<keyword evidence="3" id="KW-1185">Reference proteome</keyword>
<dbReference type="AlphaFoldDB" id="A0A8I1GCP8"/>
<gene>
    <name evidence="2" type="ORF">JDN41_02765</name>
</gene>
<protein>
    <submittedName>
        <fullName evidence="2">Uncharacterized protein</fullName>
    </submittedName>
</protein>
<dbReference type="EMBL" id="JAEMUK010000006">
    <property type="protein sequence ID" value="MBJ7542474.1"/>
    <property type="molecule type" value="Genomic_DNA"/>
</dbReference>
<accession>A0A8I1GCP8</accession>
<organism evidence="2 3">
    <name type="scientific">Rhodomicrobium udaipurense</name>
    <dbReference type="NCBI Taxonomy" id="1202716"/>
    <lineage>
        <taxon>Bacteria</taxon>
        <taxon>Pseudomonadati</taxon>
        <taxon>Pseudomonadota</taxon>
        <taxon>Alphaproteobacteria</taxon>
        <taxon>Hyphomicrobiales</taxon>
        <taxon>Hyphomicrobiaceae</taxon>
        <taxon>Rhodomicrobium</taxon>
    </lineage>
</organism>
<sequence>MSKAKTGIGSYKAENDNAISPDDPDAKVGQKAWDKRDREKPDEEKIERDLEKYSEEMAEDAPGTGTPEDNP</sequence>
<dbReference type="RefSeq" id="WP_037232642.1">
    <property type="nucleotide sequence ID" value="NZ_JAEMUK010000006.1"/>
</dbReference>
<dbReference type="Proteomes" id="UP000623250">
    <property type="component" value="Unassembled WGS sequence"/>
</dbReference>
<name>A0A8I1GCP8_9HYPH</name>
<comment type="caution">
    <text evidence="2">The sequence shown here is derived from an EMBL/GenBank/DDBJ whole genome shotgun (WGS) entry which is preliminary data.</text>
</comment>
<reference evidence="2 3" key="1">
    <citation type="submission" date="2020-12" db="EMBL/GenBank/DDBJ databases">
        <title>Revised draft genomes of Rhodomicrobium vannielii ATCC 17100 and Rhodomicrobium udaipurense JA643.</title>
        <authorList>
            <person name="Conners E.M."/>
            <person name="Davenport E.J."/>
            <person name="Bose A."/>
        </authorList>
    </citation>
    <scope>NUCLEOTIDE SEQUENCE [LARGE SCALE GENOMIC DNA]</scope>
    <source>
        <strain evidence="2 3">JA643</strain>
    </source>
</reference>
<evidence type="ECO:0000256" key="1">
    <source>
        <dbReference type="SAM" id="MobiDB-lite"/>
    </source>
</evidence>
<proteinExistence type="predicted"/>
<evidence type="ECO:0000313" key="2">
    <source>
        <dbReference type="EMBL" id="MBJ7542474.1"/>
    </source>
</evidence>
<feature type="region of interest" description="Disordered" evidence="1">
    <location>
        <begin position="1"/>
        <end position="71"/>
    </location>
</feature>
<evidence type="ECO:0000313" key="3">
    <source>
        <dbReference type="Proteomes" id="UP000623250"/>
    </source>
</evidence>